<evidence type="ECO:0000313" key="2">
    <source>
        <dbReference type="Proteomes" id="UP000614982"/>
    </source>
</evidence>
<proteinExistence type="predicted"/>
<evidence type="ECO:0000313" key="1">
    <source>
        <dbReference type="EMBL" id="GFM94164.1"/>
    </source>
</evidence>
<name>A0ABQ1DTB5_PSECI</name>
<accession>A0ABQ1DTB5</accession>
<gene>
    <name evidence="1" type="ORF">PSCICP_41360</name>
</gene>
<keyword evidence="2" id="KW-1185">Reference proteome</keyword>
<dbReference type="EMBL" id="BLWA01000014">
    <property type="protein sequence ID" value="GFM94164.1"/>
    <property type="molecule type" value="Genomic_DNA"/>
</dbReference>
<organism evidence="1 2">
    <name type="scientific">Pseudomonas cichorii</name>
    <dbReference type="NCBI Taxonomy" id="36746"/>
    <lineage>
        <taxon>Bacteria</taxon>
        <taxon>Pseudomonadati</taxon>
        <taxon>Pseudomonadota</taxon>
        <taxon>Gammaproteobacteria</taxon>
        <taxon>Pseudomonadales</taxon>
        <taxon>Pseudomonadaceae</taxon>
        <taxon>Pseudomonas</taxon>
    </lineage>
</organism>
<sequence>MNTPIETLQDCATEAEYQLICAMEQTTWLLALARAIQLAHTHGRGEIGEGLIGLSNYLSDTCFGNVTAAIREFSELSRQPVAPTKLDSEQGGGA</sequence>
<dbReference type="GeneID" id="45540968"/>
<dbReference type="Proteomes" id="UP000614982">
    <property type="component" value="Unassembled WGS sequence"/>
</dbReference>
<dbReference type="RefSeq" id="WP_025258578.1">
    <property type="nucleotide sequence ID" value="NZ_BLWA01000014.1"/>
</dbReference>
<comment type="caution">
    <text evidence="1">The sequence shown here is derived from an EMBL/GenBank/DDBJ whole genome shotgun (WGS) entry which is preliminary data.</text>
</comment>
<protein>
    <submittedName>
        <fullName evidence="1">Uncharacterized protein</fullName>
    </submittedName>
</protein>
<reference evidence="1 2" key="1">
    <citation type="submission" date="2020-05" db="EMBL/GenBank/DDBJ databases">
        <title>Genetic diversity of Pseudomonas cichorii.</title>
        <authorList>
            <person name="Tani S."/>
            <person name="Yagi H."/>
            <person name="Hashimoto S."/>
            <person name="Iiyama K."/>
            <person name="Furuya N."/>
        </authorList>
    </citation>
    <scope>NUCLEOTIDE SEQUENCE [LARGE SCALE GENOMIC DNA]</scope>
    <source>
        <strain evidence="1 2">LMG 2162</strain>
    </source>
</reference>